<dbReference type="InterPro" id="IPR020818">
    <property type="entry name" value="Chaperonin_GroES"/>
</dbReference>
<feature type="signal peptide" evidence="4">
    <location>
        <begin position="1"/>
        <end position="26"/>
    </location>
</feature>
<evidence type="ECO:0000256" key="3">
    <source>
        <dbReference type="RuleBase" id="RU003479"/>
    </source>
</evidence>
<dbReference type="InterPro" id="IPR011032">
    <property type="entry name" value="GroES-like_sf"/>
</dbReference>
<dbReference type="SMART" id="SM00883">
    <property type="entry name" value="Cpn10"/>
    <property type="match status" value="1"/>
</dbReference>
<dbReference type="AlphaFoldDB" id="A0A7J6U4E6"/>
<dbReference type="GO" id="GO:0044183">
    <property type="term" value="F:protein folding chaperone"/>
    <property type="evidence" value="ECO:0007669"/>
    <property type="project" value="InterPro"/>
</dbReference>
<dbReference type="CDD" id="cd00320">
    <property type="entry name" value="cpn10"/>
    <property type="match status" value="1"/>
</dbReference>
<keyword evidence="4" id="KW-0732">Signal</keyword>
<evidence type="ECO:0000256" key="4">
    <source>
        <dbReference type="SAM" id="SignalP"/>
    </source>
</evidence>
<proteinExistence type="inferred from homology"/>
<evidence type="ECO:0000313" key="6">
    <source>
        <dbReference type="Proteomes" id="UP000553632"/>
    </source>
</evidence>
<dbReference type="EMBL" id="JABANO010006078">
    <property type="protein sequence ID" value="KAF4752403.1"/>
    <property type="molecule type" value="Genomic_DNA"/>
</dbReference>
<dbReference type="GO" id="GO:0046872">
    <property type="term" value="F:metal ion binding"/>
    <property type="evidence" value="ECO:0007669"/>
    <property type="project" value="TreeGrafter"/>
</dbReference>
<evidence type="ECO:0000256" key="2">
    <source>
        <dbReference type="ARBA" id="ARBA00023186"/>
    </source>
</evidence>
<gene>
    <name evidence="5" type="primary">CPN10_3</name>
    <name evidence="5" type="ORF">FOZ63_021181</name>
</gene>
<evidence type="ECO:0000256" key="1">
    <source>
        <dbReference type="ARBA" id="ARBA00006975"/>
    </source>
</evidence>
<name>A0A7J6U4E6_PEROL</name>
<dbReference type="SUPFAM" id="SSF50129">
    <property type="entry name" value="GroES-like"/>
    <property type="match status" value="1"/>
</dbReference>
<keyword evidence="2 3" id="KW-0143">Chaperone</keyword>
<dbReference type="Gene3D" id="2.30.33.40">
    <property type="entry name" value="GroES chaperonin"/>
    <property type="match status" value="1"/>
</dbReference>
<reference evidence="5 6" key="1">
    <citation type="submission" date="2020-04" db="EMBL/GenBank/DDBJ databases">
        <title>Perkinsus olseni comparative genomics.</title>
        <authorList>
            <person name="Bogema D.R."/>
        </authorList>
    </citation>
    <scope>NUCLEOTIDE SEQUENCE [LARGE SCALE GENOMIC DNA]</scope>
    <source>
        <strain evidence="5 6">ATCC PRA-207</strain>
    </source>
</reference>
<comment type="caution">
    <text evidence="5">The sequence shown here is derived from an EMBL/GenBank/DDBJ whole genome shotgun (WGS) entry which is preliminary data.</text>
</comment>
<dbReference type="GO" id="GO:0005739">
    <property type="term" value="C:mitochondrion"/>
    <property type="evidence" value="ECO:0007669"/>
    <property type="project" value="TreeGrafter"/>
</dbReference>
<comment type="similarity">
    <text evidence="1 3">Belongs to the GroES chaperonin family.</text>
</comment>
<dbReference type="Proteomes" id="UP000553632">
    <property type="component" value="Unassembled WGS sequence"/>
</dbReference>
<dbReference type="GO" id="GO:0051082">
    <property type="term" value="F:unfolded protein binding"/>
    <property type="evidence" value="ECO:0007669"/>
    <property type="project" value="TreeGrafter"/>
</dbReference>
<dbReference type="PANTHER" id="PTHR10772">
    <property type="entry name" value="10 KDA HEAT SHOCK PROTEIN"/>
    <property type="match status" value="1"/>
</dbReference>
<evidence type="ECO:0000313" key="5">
    <source>
        <dbReference type="EMBL" id="KAF4752403.1"/>
    </source>
</evidence>
<protein>
    <submittedName>
        <fullName evidence="5">10 kDa heat shock protein</fullName>
    </submittedName>
</protein>
<keyword evidence="6" id="KW-1185">Reference proteome</keyword>
<accession>A0A7J6U4E6</accession>
<dbReference type="PRINTS" id="PR00297">
    <property type="entry name" value="CHAPERONIN10"/>
</dbReference>
<dbReference type="InterPro" id="IPR037124">
    <property type="entry name" value="Chaperonin_GroES_sf"/>
</dbReference>
<keyword evidence="5" id="KW-0346">Stress response</keyword>
<feature type="non-terminal residue" evidence="5">
    <location>
        <position position="1"/>
    </location>
</feature>
<organism evidence="5 6">
    <name type="scientific">Perkinsus olseni</name>
    <name type="common">Perkinsus atlanticus</name>
    <dbReference type="NCBI Taxonomy" id="32597"/>
    <lineage>
        <taxon>Eukaryota</taxon>
        <taxon>Sar</taxon>
        <taxon>Alveolata</taxon>
        <taxon>Perkinsozoa</taxon>
        <taxon>Perkinsea</taxon>
        <taxon>Perkinsida</taxon>
        <taxon>Perkinsidae</taxon>
        <taxon>Perkinsus</taxon>
    </lineage>
</organism>
<feature type="chain" id="PRO_5029638366" evidence="4">
    <location>
        <begin position="27"/>
        <end position="224"/>
    </location>
</feature>
<dbReference type="GO" id="GO:0051087">
    <property type="term" value="F:protein-folding chaperone binding"/>
    <property type="evidence" value="ECO:0007669"/>
    <property type="project" value="TreeGrafter"/>
</dbReference>
<dbReference type="Pfam" id="PF00166">
    <property type="entry name" value="Cpn10"/>
    <property type="match status" value="1"/>
</dbReference>
<dbReference type="GO" id="GO:0005524">
    <property type="term" value="F:ATP binding"/>
    <property type="evidence" value="ECO:0007669"/>
    <property type="project" value="InterPro"/>
</dbReference>
<sequence>MPPERSIILASLALIALISRLPLGDAIGTGGPHPSEDGFPPIHNSSHIFMPPEHETYEVLCSYRAGTSGKDDWSALAISYGKQEGMNIISIACPKIGGREAFEMVDNRYISSWTPGTVKIIKFDPFRGLGDPVLDGIVGRLSNATETFRSVESKTATGVFLPEAAKPTINQAVVMAIGNGRVLNDGTKVPISVQPGDKVIIPEFGGMNLKLDGEDFQVFRDDDI</sequence>
<dbReference type="PANTHER" id="PTHR10772:SF0">
    <property type="entry name" value="10 KDA HEAT SHOCK PROTEIN, MITOCHONDRIAL"/>
    <property type="match status" value="1"/>
</dbReference>